<dbReference type="GO" id="GO:0007219">
    <property type="term" value="P:Notch signaling pathway"/>
    <property type="evidence" value="ECO:0007669"/>
    <property type="project" value="InterPro"/>
</dbReference>
<comment type="subcellular location">
    <subcellularLocation>
        <location evidence="9">Cytoplasm</location>
    </subcellularLocation>
</comment>
<dbReference type="PROSITE" id="PS50089">
    <property type="entry name" value="ZF_RING_2"/>
    <property type="match status" value="1"/>
</dbReference>
<accession>A0A9W7WBY5</accession>
<dbReference type="Gene3D" id="3.30.390.130">
    <property type="match status" value="1"/>
</dbReference>
<keyword evidence="7 9" id="KW-0862">Zinc</keyword>
<evidence type="ECO:0000313" key="12">
    <source>
        <dbReference type="EMBL" id="KAI7795347.1"/>
    </source>
</evidence>
<dbReference type="Gene3D" id="3.30.40.10">
    <property type="entry name" value="Zinc/RING finger domain, C3HC4 (zinc finger)"/>
    <property type="match status" value="1"/>
</dbReference>
<evidence type="ECO:0000256" key="8">
    <source>
        <dbReference type="PROSITE-ProRule" id="PRU00175"/>
    </source>
</evidence>
<dbReference type="Pfam" id="PF13639">
    <property type="entry name" value="zf-RING_2"/>
    <property type="match status" value="1"/>
</dbReference>
<keyword evidence="5 9" id="KW-0479">Metal-binding</keyword>
<dbReference type="AlphaFoldDB" id="A0A9W7WBY5"/>
<comment type="similarity">
    <text evidence="3 9">Belongs to the Deltex family.</text>
</comment>
<keyword evidence="6 8" id="KW-0863">Zinc-finger</keyword>
<dbReference type="InterPro" id="IPR013083">
    <property type="entry name" value="Znf_RING/FYVE/PHD"/>
</dbReference>
<protein>
    <recommendedName>
        <fullName evidence="9">E3 ubiquitin-protein ligase</fullName>
        <ecNumber evidence="9">2.3.2.27</ecNumber>
    </recommendedName>
</protein>
<evidence type="ECO:0000259" key="11">
    <source>
        <dbReference type="PROSITE" id="PS50089"/>
    </source>
</evidence>
<keyword evidence="4 9" id="KW-0808">Transferase</keyword>
<evidence type="ECO:0000256" key="1">
    <source>
        <dbReference type="ARBA" id="ARBA00000900"/>
    </source>
</evidence>
<evidence type="ECO:0000256" key="9">
    <source>
        <dbReference type="RuleBase" id="RU367105"/>
    </source>
</evidence>
<gene>
    <name evidence="12" type="ORF">IRJ41_016577</name>
</gene>
<keyword evidence="9" id="KW-0963">Cytoplasm</keyword>
<dbReference type="InterPro" id="IPR039399">
    <property type="entry name" value="Deltex_C_sf"/>
</dbReference>
<dbReference type="GO" id="GO:0005737">
    <property type="term" value="C:cytoplasm"/>
    <property type="evidence" value="ECO:0007669"/>
    <property type="project" value="UniProtKB-SubCell"/>
</dbReference>
<sequence length="737" mass="82166">MSNESEPMDVDVVNTIQNADNAESLQDMETSCNERAQPSAPLDTAKVKIKVDWKDQRPERWLNCYQIALQRWCNSDLSKNIGKCEVHSVSLMADDPLCAEVQIIPSKALGFFKKNPTATLKFKDYNLSVTATILLDETMLDKKDPSPKANTTLTSGVANTGMDVSEVNSVSNGTDTMKTTEMTTETNSAACTVPLYLYWYIHHAYKNELEQINKRHGVNISSNVSISFETTPSTNPDSVSKASEELQKLVQRCGANFTDVTIPFTQKDSDIVKETMRNSQLEKTKVTMSFSASNVQVFGPKRITDMINRKVNGTRPEGQSIGNANEMGEVKNVYQQMTSSLDMDMKDLQNQIEMDKIHWFLINVSYEEQLFNLQSKFGVSFHGEELKNNLTVKVRAQSKGGQHTDLENHAMRALIQLYQKLALATVSCELKDPKDTDIVAKIKGILGKQQYRVAAVDVYGPWRLVGLPENLGPTMKDIEKEIGKSVFDKETKKLIGYSEDIPQGRGITWEYTTTYGQGAAGGPLQDETGPGFSGESQEKGNKKSRHDSKGAQDEEDKCVICMDNFNNKEKLKCGHEFCKDCIEQAVKHSGCICPICKMVFGKVEGSQPDGTMHVSKNRSSLPGFPKTGTIEIYYRMPDGTQTKKHPNPGQLYHGTSRTAYLPDNQEGNHVLKLLQRAFDQKLIFTVGTSTTSGLTNAVTWNDIHHKTNKSGGPENYGYPDPDYLKRVKDELKAKGIE</sequence>
<feature type="region of interest" description="Disordered" evidence="10">
    <location>
        <begin position="640"/>
        <end position="659"/>
    </location>
</feature>
<evidence type="ECO:0000256" key="7">
    <source>
        <dbReference type="ARBA" id="ARBA00022833"/>
    </source>
</evidence>
<dbReference type="PROSITE" id="PS00518">
    <property type="entry name" value="ZF_RING_1"/>
    <property type="match status" value="1"/>
</dbReference>
<feature type="region of interest" description="Disordered" evidence="10">
    <location>
        <begin position="518"/>
        <end position="549"/>
    </location>
</feature>
<feature type="compositionally biased region" description="Basic and acidic residues" evidence="10">
    <location>
        <begin position="536"/>
        <end position="549"/>
    </location>
</feature>
<dbReference type="GO" id="GO:0016567">
    <property type="term" value="P:protein ubiquitination"/>
    <property type="evidence" value="ECO:0007669"/>
    <property type="project" value="UniProtKB-UniRule"/>
</dbReference>
<dbReference type="EC" id="2.3.2.27" evidence="9"/>
<dbReference type="GO" id="GO:0008270">
    <property type="term" value="F:zinc ion binding"/>
    <property type="evidence" value="ECO:0007669"/>
    <property type="project" value="UniProtKB-KW"/>
</dbReference>
<proteinExistence type="inferred from homology"/>
<dbReference type="CDD" id="cd09633">
    <property type="entry name" value="Deltex_C"/>
    <property type="match status" value="1"/>
</dbReference>
<comment type="pathway">
    <text evidence="2 9">Protein modification; protein ubiquitination.</text>
</comment>
<evidence type="ECO:0000256" key="5">
    <source>
        <dbReference type="ARBA" id="ARBA00022723"/>
    </source>
</evidence>
<evidence type="ECO:0000256" key="6">
    <source>
        <dbReference type="ARBA" id="ARBA00022771"/>
    </source>
</evidence>
<dbReference type="SMART" id="SM00184">
    <property type="entry name" value="RING"/>
    <property type="match status" value="1"/>
</dbReference>
<evidence type="ECO:0000256" key="3">
    <source>
        <dbReference type="ARBA" id="ARBA00009413"/>
    </source>
</evidence>
<dbReference type="Pfam" id="PF18102">
    <property type="entry name" value="DTC"/>
    <property type="match status" value="1"/>
</dbReference>
<comment type="caution">
    <text evidence="12">The sequence shown here is derived from an EMBL/GenBank/DDBJ whole genome shotgun (WGS) entry which is preliminary data.</text>
</comment>
<name>A0A9W7WBY5_TRIRA</name>
<dbReference type="InterPro" id="IPR001841">
    <property type="entry name" value="Znf_RING"/>
</dbReference>
<organism evidence="12 13">
    <name type="scientific">Triplophysa rosa</name>
    <name type="common">Cave loach</name>
    <dbReference type="NCBI Taxonomy" id="992332"/>
    <lineage>
        <taxon>Eukaryota</taxon>
        <taxon>Metazoa</taxon>
        <taxon>Chordata</taxon>
        <taxon>Craniata</taxon>
        <taxon>Vertebrata</taxon>
        <taxon>Euteleostomi</taxon>
        <taxon>Actinopterygii</taxon>
        <taxon>Neopterygii</taxon>
        <taxon>Teleostei</taxon>
        <taxon>Ostariophysi</taxon>
        <taxon>Cypriniformes</taxon>
        <taxon>Nemacheilidae</taxon>
        <taxon>Triplophysa</taxon>
    </lineage>
</organism>
<feature type="domain" description="RING-type" evidence="11">
    <location>
        <begin position="558"/>
        <end position="597"/>
    </location>
</feature>
<keyword evidence="13" id="KW-1185">Reference proteome</keyword>
<reference evidence="12" key="1">
    <citation type="submission" date="2021-02" db="EMBL/GenBank/DDBJ databases">
        <title>Comparative genomics reveals that relaxation of natural selection precedes convergent phenotypic evolution of cavefish.</title>
        <authorList>
            <person name="Peng Z."/>
        </authorList>
    </citation>
    <scope>NUCLEOTIDE SEQUENCE</scope>
    <source>
        <tissue evidence="12">Muscle</tissue>
    </source>
</reference>
<dbReference type="EMBL" id="JAFHDT010000020">
    <property type="protein sequence ID" value="KAI7795347.1"/>
    <property type="molecule type" value="Genomic_DNA"/>
</dbReference>
<evidence type="ECO:0000256" key="10">
    <source>
        <dbReference type="SAM" id="MobiDB-lite"/>
    </source>
</evidence>
<dbReference type="InterPro" id="IPR039398">
    <property type="entry name" value="Deltex_fam"/>
</dbReference>
<evidence type="ECO:0000313" key="13">
    <source>
        <dbReference type="Proteomes" id="UP001059041"/>
    </source>
</evidence>
<evidence type="ECO:0000256" key="4">
    <source>
        <dbReference type="ARBA" id="ARBA00022679"/>
    </source>
</evidence>
<dbReference type="SUPFAM" id="SSF57850">
    <property type="entry name" value="RING/U-box"/>
    <property type="match status" value="1"/>
</dbReference>
<dbReference type="GO" id="GO:0061630">
    <property type="term" value="F:ubiquitin protein ligase activity"/>
    <property type="evidence" value="ECO:0007669"/>
    <property type="project" value="UniProtKB-UniRule"/>
</dbReference>
<evidence type="ECO:0000256" key="2">
    <source>
        <dbReference type="ARBA" id="ARBA00004906"/>
    </source>
</evidence>
<dbReference type="PANTHER" id="PTHR12622">
    <property type="entry name" value="DELTEX-RELATED"/>
    <property type="match status" value="1"/>
</dbReference>
<dbReference type="InterPro" id="IPR017907">
    <property type="entry name" value="Znf_RING_CS"/>
</dbReference>
<comment type="catalytic activity">
    <reaction evidence="1 9">
        <text>S-ubiquitinyl-[E2 ubiquitin-conjugating enzyme]-L-cysteine + [acceptor protein]-L-lysine = [E2 ubiquitin-conjugating enzyme]-L-cysteine + N(6)-ubiquitinyl-[acceptor protein]-L-lysine.</text>
        <dbReference type="EC" id="2.3.2.27"/>
    </reaction>
</comment>
<dbReference type="Proteomes" id="UP001059041">
    <property type="component" value="Linkage Group LG20"/>
</dbReference>
<dbReference type="InterPro" id="IPR039396">
    <property type="entry name" value="Deltex_C"/>
</dbReference>